<accession>A0A1X7UWW7</accession>
<evidence type="ECO:0008006" key="3">
    <source>
        <dbReference type="Google" id="ProtNLM"/>
    </source>
</evidence>
<evidence type="ECO:0000313" key="2">
    <source>
        <dbReference type="EnsemblMetazoa" id="Aqu2.1.31867_001"/>
    </source>
</evidence>
<reference evidence="2" key="1">
    <citation type="submission" date="2017-05" db="UniProtKB">
        <authorList>
            <consortium name="EnsemblMetazoa"/>
        </authorList>
    </citation>
    <scope>IDENTIFICATION</scope>
</reference>
<dbReference type="EnsemblMetazoa" id="Aqu2.1.31867_001">
    <property type="protein sequence ID" value="Aqu2.1.31867_001"/>
    <property type="gene ID" value="Aqu2.1.31867"/>
</dbReference>
<protein>
    <recommendedName>
        <fullName evidence="3">Death domain-containing protein</fullName>
    </recommendedName>
</protein>
<dbReference type="AlphaFoldDB" id="A0A1X7UWW7"/>
<feature type="region of interest" description="Disordered" evidence="1">
    <location>
        <begin position="72"/>
        <end position="99"/>
    </location>
</feature>
<feature type="compositionally biased region" description="Basic and acidic residues" evidence="1">
    <location>
        <begin position="88"/>
        <end position="99"/>
    </location>
</feature>
<name>A0A1X7UWW7_AMPQE</name>
<evidence type="ECO:0000256" key="1">
    <source>
        <dbReference type="SAM" id="MobiDB-lite"/>
    </source>
</evidence>
<proteinExistence type="predicted"/>
<sequence>MKDSLELASLAVKLSQEFVDDESQLSLLRRLKVEREVWDDIKVKTGGGWMAFAMANPRVSPDSVRVADPANVESPQPLEVPLSPPFTKDPDRVEPRDEQLNEENEYGFYTKAKESYGHNESHTVFHLLKMQSIPRNMVPGMDYLTEHYSEKSDISCTMNRLIYDEDPISPTATKESPPKFSDLPDHESQTCDIEEAAELHEDVLVVPKGPSSSQEKALDFLYMLDLVKTRSVPVVMCTATLVGLSTQEKSALFQDFIKNAVKFKDSKSDLASQYHTRLQKRCSKGGLSSFNFNVLGKSPFNNLMWLLGTKRSSISLCFLCCLIQSLKLRNIPMEFLCIAENQSDFNEEELKQNKHGEWLFYEVTKRLKALKDHQEKLDLLTPGVTFLTVFNIGPSKAAHNFLPFLGQHCKRSLPLFFSSGEDSSNLDKPLEPESYDICGYDTPLNHLLNAYVTRRKHIHHLMRHQSSENSETPAHPILVRLPSCSQSKFDDFKKIFGKYGLYAIKKDIDLSDMKGTKGILEEVVLENTSNLLQALNISLMTKSDINNLATSCGAGIDPSEVEAFLTTFTSFASLLYIPSYTDIVLLDIERFTDCLDKVFDCGRSLDTASSYGFITEAAIDELAKDEKLDPEMFKILLKSFRFAVPISTLKVKTLDFSIAADRSYYIPSMRPSKATNGPQFLSLYLQYTSCIPGDIQVLLVRHFLKYSNCSLIPFLHINASIIRIHHNKEKHVDVTIIDHKDIVELRLEHDCSTEAYEAASPLVVKACTAAMEDAKKSVNDLEYYFLLRCTDSGESNHHFIYHKIDKSKSLTCQRCCSEVKANDTNPVLFRKDWESTVSNMVNERDKKEEIKKGSFEASELANLAVKLSEELVDEESQIKLLHVLQIKEEVWDSIKENNDGWSAFLMLLMHWIKNNKRSKTELEAQLKELHIFL</sequence>
<organism evidence="2">
    <name type="scientific">Amphimedon queenslandica</name>
    <name type="common">Sponge</name>
    <dbReference type="NCBI Taxonomy" id="400682"/>
    <lineage>
        <taxon>Eukaryota</taxon>
        <taxon>Metazoa</taxon>
        <taxon>Porifera</taxon>
        <taxon>Demospongiae</taxon>
        <taxon>Heteroscleromorpha</taxon>
        <taxon>Haplosclerida</taxon>
        <taxon>Niphatidae</taxon>
        <taxon>Amphimedon</taxon>
    </lineage>
</organism>
<dbReference type="InParanoid" id="A0A1X7UWW7"/>